<dbReference type="PANTHER" id="PTHR46730:SF1">
    <property type="entry name" value="PLAT DOMAIN-CONTAINING PROTEIN"/>
    <property type="match status" value="1"/>
</dbReference>
<protein>
    <recommendedName>
        <fullName evidence="10">PLAT domain-containing protein</fullName>
    </recommendedName>
</protein>
<feature type="transmembrane region" description="Helical" evidence="9">
    <location>
        <begin position="2554"/>
        <end position="2581"/>
    </location>
</feature>
<dbReference type="InterPro" id="IPR036392">
    <property type="entry name" value="PLAT/LH2_dom_sf"/>
</dbReference>
<feature type="transmembrane region" description="Helical" evidence="9">
    <location>
        <begin position="2293"/>
        <end position="2311"/>
    </location>
</feature>
<dbReference type="Pfam" id="PF02010">
    <property type="entry name" value="REJ"/>
    <property type="match status" value="2"/>
</dbReference>
<feature type="compositionally biased region" description="Basic and acidic residues" evidence="8">
    <location>
        <begin position="964"/>
        <end position="984"/>
    </location>
</feature>
<comment type="caution">
    <text evidence="7">Lacks conserved residue(s) required for the propagation of feature annotation.</text>
</comment>
<accession>A0AAW0UYP7</accession>
<evidence type="ECO:0000256" key="7">
    <source>
        <dbReference type="PROSITE-ProRule" id="PRU00152"/>
    </source>
</evidence>
<feature type="compositionally biased region" description="Basic residues" evidence="8">
    <location>
        <begin position="989"/>
        <end position="999"/>
    </location>
</feature>
<dbReference type="PROSITE" id="PS50095">
    <property type="entry name" value="PLAT"/>
    <property type="match status" value="1"/>
</dbReference>
<feature type="compositionally biased region" description="Polar residues" evidence="8">
    <location>
        <begin position="652"/>
        <end position="662"/>
    </location>
</feature>
<dbReference type="SUPFAM" id="SSF49723">
    <property type="entry name" value="Lipase/lipooxygenase domain (PLAT/LH2 domain)"/>
    <property type="match status" value="1"/>
</dbReference>
<keyword evidence="5 9" id="KW-1133">Transmembrane helix</keyword>
<feature type="compositionally biased region" description="Polar residues" evidence="8">
    <location>
        <begin position="1212"/>
        <end position="1224"/>
    </location>
</feature>
<feature type="compositionally biased region" description="Polar residues" evidence="8">
    <location>
        <begin position="2440"/>
        <end position="2469"/>
    </location>
</feature>
<organism evidence="11 12">
    <name type="scientific">Scylla paramamosain</name>
    <name type="common">Mud crab</name>
    <dbReference type="NCBI Taxonomy" id="85552"/>
    <lineage>
        <taxon>Eukaryota</taxon>
        <taxon>Metazoa</taxon>
        <taxon>Ecdysozoa</taxon>
        <taxon>Arthropoda</taxon>
        <taxon>Crustacea</taxon>
        <taxon>Multicrustacea</taxon>
        <taxon>Malacostraca</taxon>
        <taxon>Eumalacostraca</taxon>
        <taxon>Eucarida</taxon>
        <taxon>Decapoda</taxon>
        <taxon>Pleocyemata</taxon>
        <taxon>Brachyura</taxon>
        <taxon>Eubrachyura</taxon>
        <taxon>Portunoidea</taxon>
        <taxon>Portunidae</taxon>
        <taxon>Portuninae</taxon>
        <taxon>Scylla</taxon>
    </lineage>
</organism>
<evidence type="ECO:0000259" key="10">
    <source>
        <dbReference type="PROSITE" id="PS50095"/>
    </source>
</evidence>
<evidence type="ECO:0000256" key="4">
    <source>
        <dbReference type="ARBA" id="ARBA00022737"/>
    </source>
</evidence>
<feature type="domain" description="PLAT" evidence="10">
    <location>
        <begin position="2131"/>
        <end position="2250"/>
    </location>
</feature>
<evidence type="ECO:0000256" key="6">
    <source>
        <dbReference type="ARBA" id="ARBA00023136"/>
    </source>
</evidence>
<keyword evidence="6 9" id="KW-0472">Membrane</keyword>
<evidence type="ECO:0000256" key="8">
    <source>
        <dbReference type="SAM" id="MobiDB-lite"/>
    </source>
</evidence>
<feature type="transmembrane region" description="Helical" evidence="9">
    <location>
        <begin position="3066"/>
        <end position="3086"/>
    </location>
</feature>
<feature type="compositionally biased region" description="Acidic residues" evidence="8">
    <location>
        <begin position="2526"/>
        <end position="2543"/>
    </location>
</feature>
<dbReference type="Gene3D" id="2.60.60.20">
    <property type="entry name" value="PLAT/LH2 domain"/>
    <property type="match status" value="1"/>
</dbReference>
<dbReference type="Pfam" id="PF01477">
    <property type="entry name" value="PLAT"/>
    <property type="match status" value="1"/>
</dbReference>
<dbReference type="Proteomes" id="UP001487740">
    <property type="component" value="Unassembled WGS sequence"/>
</dbReference>
<evidence type="ECO:0000313" key="12">
    <source>
        <dbReference type="Proteomes" id="UP001487740"/>
    </source>
</evidence>
<feature type="region of interest" description="Disordered" evidence="8">
    <location>
        <begin position="771"/>
        <end position="860"/>
    </location>
</feature>
<dbReference type="Pfam" id="PF08016">
    <property type="entry name" value="PKD_channel"/>
    <property type="match status" value="1"/>
</dbReference>
<evidence type="ECO:0000256" key="1">
    <source>
        <dbReference type="ARBA" id="ARBA00004141"/>
    </source>
</evidence>
<feature type="region of interest" description="Disordered" evidence="8">
    <location>
        <begin position="2658"/>
        <end position="2678"/>
    </location>
</feature>
<keyword evidence="3 9" id="KW-0812">Transmembrane</keyword>
<feature type="region of interest" description="Disordered" evidence="8">
    <location>
        <begin position="2375"/>
        <end position="2398"/>
    </location>
</feature>
<comment type="caution">
    <text evidence="11">The sequence shown here is derived from an EMBL/GenBank/DDBJ whole genome shotgun (WGS) entry which is preliminary data.</text>
</comment>
<comment type="similarity">
    <text evidence="2">Belongs to the polycystin family.</text>
</comment>
<feature type="region of interest" description="Disordered" evidence="8">
    <location>
        <begin position="2524"/>
        <end position="2543"/>
    </location>
</feature>
<name>A0AAW0UYP7_SCYPA</name>
<dbReference type="PANTHER" id="PTHR46730">
    <property type="entry name" value="POLYCYSTIN-1"/>
    <property type="match status" value="1"/>
</dbReference>
<keyword evidence="12" id="KW-1185">Reference proteome</keyword>
<proteinExistence type="inferred from homology"/>
<evidence type="ECO:0000256" key="9">
    <source>
        <dbReference type="SAM" id="Phobius"/>
    </source>
</evidence>
<feature type="transmembrane region" description="Helical" evidence="9">
    <location>
        <begin position="3172"/>
        <end position="3195"/>
    </location>
</feature>
<feature type="transmembrane region" description="Helical" evidence="9">
    <location>
        <begin position="2593"/>
        <end position="2619"/>
    </location>
</feature>
<feature type="compositionally biased region" description="Polar residues" evidence="8">
    <location>
        <begin position="1160"/>
        <end position="1169"/>
    </location>
</feature>
<feature type="compositionally biased region" description="Low complexity" evidence="8">
    <location>
        <begin position="594"/>
        <end position="604"/>
    </location>
</feature>
<feature type="region of interest" description="Disordered" evidence="8">
    <location>
        <begin position="523"/>
        <end position="604"/>
    </location>
</feature>
<dbReference type="InterPro" id="IPR002859">
    <property type="entry name" value="PKD/REJ-like"/>
</dbReference>
<dbReference type="EMBL" id="JARAKH010000003">
    <property type="protein sequence ID" value="KAK8405046.1"/>
    <property type="molecule type" value="Genomic_DNA"/>
</dbReference>
<feature type="transmembrane region" description="Helical" evidence="9">
    <location>
        <begin position="2331"/>
        <end position="2351"/>
    </location>
</feature>
<dbReference type="Pfam" id="PF20519">
    <property type="entry name" value="Polycystin_dom"/>
    <property type="match status" value="1"/>
</dbReference>
<evidence type="ECO:0000256" key="2">
    <source>
        <dbReference type="ARBA" id="ARBA00007200"/>
    </source>
</evidence>
<feature type="compositionally biased region" description="Basic and acidic residues" evidence="8">
    <location>
        <begin position="771"/>
        <end position="794"/>
    </location>
</feature>
<dbReference type="InterPro" id="IPR013122">
    <property type="entry name" value="PKD1_2_channel"/>
</dbReference>
<dbReference type="GO" id="GO:0006816">
    <property type="term" value="P:calcium ion transport"/>
    <property type="evidence" value="ECO:0007669"/>
    <property type="project" value="TreeGrafter"/>
</dbReference>
<evidence type="ECO:0000256" key="3">
    <source>
        <dbReference type="ARBA" id="ARBA00022692"/>
    </source>
</evidence>
<feature type="transmembrane region" description="Helical" evidence="9">
    <location>
        <begin position="3016"/>
        <end position="3038"/>
    </location>
</feature>
<feature type="transmembrane region" description="Helical" evidence="9">
    <location>
        <begin position="2088"/>
        <end position="2107"/>
    </location>
</feature>
<feature type="compositionally biased region" description="Basic and acidic residues" evidence="8">
    <location>
        <begin position="1030"/>
        <end position="1041"/>
    </location>
</feature>
<feature type="transmembrane region" description="Helical" evidence="9">
    <location>
        <begin position="2972"/>
        <end position="2995"/>
    </location>
</feature>
<feature type="region of interest" description="Disordered" evidence="8">
    <location>
        <begin position="875"/>
        <end position="1186"/>
    </location>
</feature>
<feature type="compositionally biased region" description="Basic and acidic residues" evidence="8">
    <location>
        <begin position="808"/>
        <end position="818"/>
    </location>
</feature>
<feature type="transmembrane region" description="Helical" evidence="9">
    <location>
        <begin position="2704"/>
        <end position="2725"/>
    </location>
</feature>
<dbReference type="SMART" id="SM00308">
    <property type="entry name" value="LH2"/>
    <property type="match status" value="1"/>
</dbReference>
<feature type="compositionally biased region" description="Low complexity" evidence="8">
    <location>
        <begin position="1110"/>
        <end position="1121"/>
    </location>
</feature>
<feature type="region of interest" description="Disordered" evidence="8">
    <location>
        <begin position="2439"/>
        <end position="2494"/>
    </location>
</feature>
<feature type="compositionally biased region" description="Basic and acidic residues" evidence="8">
    <location>
        <begin position="1000"/>
        <end position="1022"/>
    </location>
</feature>
<dbReference type="GO" id="GO:0005886">
    <property type="term" value="C:plasma membrane"/>
    <property type="evidence" value="ECO:0007669"/>
    <property type="project" value="TreeGrafter"/>
</dbReference>
<comment type="subcellular location">
    <subcellularLocation>
        <location evidence="1">Membrane</location>
        <topology evidence="1">Multi-pass membrane protein</topology>
    </subcellularLocation>
</comment>
<feature type="compositionally biased region" description="Low complexity" evidence="8">
    <location>
        <begin position="2376"/>
        <end position="2388"/>
    </location>
</feature>
<reference evidence="11 12" key="1">
    <citation type="submission" date="2023-03" db="EMBL/GenBank/DDBJ databases">
        <title>High-quality genome of Scylla paramamosain provides insights in environmental adaptation.</title>
        <authorList>
            <person name="Zhang L."/>
        </authorList>
    </citation>
    <scope>NUCLEOTIDE SEQUENCE [LARGE SCALE GENOMIC DNA]</scope>
    <source>
        <strain evidence="11">LZ_2023a</strain>
        <tissue evidence="11">Muscle</tissue>
    </source>
</reference>
<evidence type="ECO:0000256" key="5">
    <source>
        <dbReference type="ARBA" id="ARBA00022989"/>
    </source>
</evidence>
<feature type="compositionally biased region" description="Basic and acidic residues" evidence="8">
    <location>
        <begin position="1245"/>
        <end position="1260"/>
    </location>
</feature>
<feature type="compositionally biased region" description="Basic and acidic residues" evidence="8">
    <location>
        <begin position="2666"/>
        <end position="2678"/>
    </location>
</feature>
<feature type="transmembrane region" description="Helical" evidence="9">
    <location>
        <begin position="3106"/>
        <end position="3127"/>
    </location>
</feature>
<feature type="compositionally biased region" description="Low complexity" evidence="8">
    <location>
        <begin position="1293"/>
        <end position="1311"/>
    </location>
</feature>
<dbReference type="GO" id="GO:0005261">
    <property type="term" value="F:monoatomic cation channel activity"/>
    <property type="evidence" value="ECO:0007669"/>
    <property type="project" value="TreeGrafter"/>
</dbReference>
<feature type="compositionally biased region" description="Basic and acidic residues" evidence="8">
    <location>
        <begin position="927"/>
        <end position="947"/>
    </location>
</feature>
<sequence>MEMEEGEGVGEVDEAGADAGFDGTQEILVEPSLLRNCPLGSGPEYRWTIWDKNGQEVPLSSTRLDTPSLLVHPVYDHNWPNWLRTDKAKKTLGLAFSLPQEEERLMMGVMAPRSLEDGEYTTQLTVKERGTIVQASYNTTFSVVATRLRATFVDGTEREVDRDANVTLRVEVTSPSPNFTVSFDCSPLDAPFASCFTEANKLSSFPTTTNLGENLFSRLQHLWELLRNTSSSDSSSSSSSSGRILTKSNPYTSHHFLPPLNRTSSPFYMHDDSHFLHKVFNTSQHYIVSLTFPASTLVATHKRFRFRASIRKDHKHRVRASQVVSISSPRDNIGIQTCLGSQFPFGALRRMVFESECMSCSPEELAALRYTWRLKMLVKSQNAPVLNLEQQTAASKAEVILHRILRQTEVDESFFPRPSDYLRVYNKSVLQERPTQTAPEEDSNPDPALSTFNLTTHDLQNLPEIIAPEILHQATEIYHRFGRPSATSLAVVAALHKPPTTDLKQNLGQDNPRAMVTVANISPLQAADDPGKPSNDLGREGVRVSRSAPAATHHAQRRQMRKSDRTSSSQTNMRRKVVSRHSGEAAQGPVTDEAAPPASASPTAPAPAFIKVTLDNHHSHLVHRAAHIPPQGMEAEKVKDPAAHSPTEGWLSGSSQSISASPETEDQAGHTNLDHPHRTKRNSGAEKMADEDPWLATVQRVDHGESRRSGVKWEAMGKVFDGEKAARQHQVIPSKGKVQENEYLKIIEEEEEKEKEKKVKEKENRLWWANDGDHRVRDNPHDGGSDRKEERRPMTEAGVGGVAGNARRGLEDDAEHTTVKSPPDAPAEMRKTAATQTRSSEARPRRAVIRQEASPLDSSVPIELDALTKAAVKREGRFPLNSTSRPGPPLQAAAAREGQEADHLYRLVPSRRSRPPKASPLSVASRSDNKERDQFSFGTDHDVRGSEGLRLSALQRRRGTQGGDRWEGDQTTKTIDQLEQRAELQRFSGRVKKRRKKEKLKMMSKPEQREGRKDKGRREMRGGDVSGDAAPRHAKEQEVGYKENYLTSGGDVKVDEDDANDAHEAQNDVGSASEARQVARTSRPPAHQHSDSAHTAVSLSPGSPAGWDGAAATAPEALAAAGLPWDERERRQSTVRGGSGGVRSPQPTHSFDTPRPQPDPTVSSSSAPSKYQDIPFALPLDPDHSPNFKVLDYHEYKKLYMAQPDRRKIDSHATSGPDRSTGNPTRKAGERGNEGRTGPYWPPSRRTDGKAPNHTAEDGMGKAGPASQSSHARLGPADHLAEERGDALSLGLSPPDSRPSSTTTTSVPTGTAQYTTQKSPGWNAVEAAGGDWGVGSGLAGPRGFPRLHPPPREGQAWASRGPGYMEDLLDFVQNKGRLPNMDCRREKWEECDAVASSADSISETIANTLGNSSSDSIMPKQTQDRFVTDESQINVFLFGSLTSTGIHNSVLVLYMDLLVTSQMYTLYLDTHNTLTNNTGSAEQLIEFSPAPTLKHCQVIPLPKTKRSYFRASCSDVEGHFYPEILQWSYRFLSLGLRTVFYYGARTSFDFTLPPGMDSNDYKIYISVKAIDGKGVSYKYPDLPALIVPPRSISGDGVLLIFQEISTIENESPPLLLQQVRSLAWELNILKPSFVTQTVLDNILTMLFYRTSCKDILEGTPSPSSLETNEKASTTLFIKVNLLKSCARDHLAEKVVSNPMRDEMEVIQALTALQVILDANENISSTTYLRVMSAMNIAAERMWFSYFAEIRTEAAQEYFILTSAMLDKQTEIYDDNTTSIDMTTNIITQLLNIMEIETSARFMEEKPLTWSTNTLIFYGYWAVSDSINKWNNTVPFLFEAGSVVYGEHLVQALVHTESPFHLPLDPITSEVIYLSINLIRDVRQEVVVRLRHSYKRAGQDYNFRRDGMISPESLSVYEFVVENEQRPLVFNVLLEVTRVLNSQYPVAAVVLICNDLQSLKDPLYKQELMATVEPSVMLSIPQNGLSTGKKLLIIMDKNSYENNWGRYNTSSTVIGADFKVSAWWSRCLVWDGSQWDSEPCSVNSKLSSWDYTTCRCNSKYTVYGAQTIPVLDEESKVDVNEMMLHETYIALYFIMLLLVIYFLLALAVQTSDRHRLRRRNIWLRDNKLEHEWAYLLTIKTGTQWNAGTTSKVYAILHGTHGMSETRELQSKQTGQLFTRGALCTFILTTPEPLGDILKVQVWHDNSGGSESGWFVCETSVADLVLGAIYIYPCYRWLSVQAEDAKVEREITLESPTTFMQDFEHFLPQYASEHMLWTSLLTTSSTAKLYRLQRLTICLIVCLCLGTVSLGVVKRINNEHTMMVPDMHIESLYFGVIIAVVLLPVQWVLEMIFKMSNKVEEKEYNAKAVLDTLRASKSDSATSTSDTKSTQIPSDNEEDIYDPQAEIWRNLRKLSLSTEVSSSGAEMFHPTLLRDLEAENMEVTQRPRSSSENTSRVSQSDSGITTIQPESLPSDPSVVTEPNEIDEPPETSDKKCSAPFFRVLPKFKRTQGSCCASRSKAKSKQDIQEDWEVHEDEDYDDEEEAERDDLRVASSITFIFSQCVGWIMCCIFVALCCMVLYVYGSGMPMDYAALWIHIIYVTLCCSVFIMQPLVVIIYTFYKVCVYRWLGCRGCISSCITVPLDQVVDIWNRYQTALQRQTPTTPDTSDEKLLEERQRTRELRSAHPPSEDYLLKCREKEIRREKVYGLFQNTLGHIVFLVVLIIIANNENIYTRFTLNEAILSSLKNGSCLDSARYVQDGDTNTQTLNKDYLTFDDIKSKDDWWSWAYTELLALTYSNHDESFSAYKIFCDSNSIIIGQPRLRKYDSSSQECEASKFNIDSNRSLADLLKIGNCFPDYVDNVPHLFSFDSSQDKEYEWDVHFLAVTHGQYGQYSYTSYKQALSSSQFGAVLMLYLLQGSNWLDNNVTRAVVTEFTLYHPQTNMYTTLNLLTEFPSLSGAKVTTFISSSHIERYGSSLSVACMLAETLLLAVAMYYLKRAAVYIYTSRFRIFRSFWGFLDVVMTILSWSYIVCLMLRVQIAEDAMWQLRVAYFQKFVNLKGLTTWDEVLDYLIGGMLTVHLLRCLSLLKYLPRSYHLGLVVASAWKDVKIISVCMLVLLIALMSLGHIWFSTLLWGFHSHIESVLTIIEMIMARLPFMRTIEEQAAGFMTYMGYLYYLLTYIFLYQLIRALYVAAFLNAQKAFIDKPGLDVTWNDITLCVKERYHSLLRRIQCKKKEEESQPSDNTPPDFYMAELELQINQVMSGLESLAESLGVVADRMNRLEDTHSSYSDLHNSQDDNYSYTNDEVWQQEDSDSRSSIYRNDEETRKEYTQTMLMVQFPEASAQDCAGLRHRGEGRVMWRH</sequence>
<feature type="region of interest" description="Disordered" evidence="8">
    <location>
        <begin position="1204"/>
        <end position="1317"/>
    </location>
</feature>
<dbReference type="InterPro" id="IPR001024">
    <property type="entry name" value="PLAT/LH2_dom"/>
</dbReference>
<dbReference type="InterPro" id="IPR046791">
    <property type="entry name" value="Polycystin_dom"/>
</dbReference>
<feature type="region of interest" description="Disordered" evidence="8">
    <location>
        <begin position="627"/>
        <end position="692"/>
    </location>
</feature>
<gene>
    <name evidence="11" type="ORF">O3P69_001551</name>
</gene>
<evidence type="ECO:0000313" key="11">
    <source>
        <dbReference type="EMBL" id="KAK8405046.1"/>
    </source>
</evidence>
<keyword evidence="4" id="KW-0677">Repeat</keyword>